<evidence type="ECO:0000256" key="9">
    <source>
        <dbReference type="SAM" id="SignalP"/>
    </source>
</evidence>
<comment type="similarity">
    <text evidence="2 7">Belongs to the peptidase M14 family.</text>
</comment>
<evidence type="ECO:0000256" key="5">
    <source>
        <dbReference type="ARBA" id="ARBA00022833"/>
    </source>
</evidence>
<evidence type="ECO:0000256" key="7">
    <source>
        <dbReference type="PROSITE-ProRule" id="PRU01379"/>
    </source>
</evidence>
<dbReference type="GO" id="GO:0005615">
    <property type="term" value="C:extracellular space"/>
    <property type="evidence" value="ECO:0007669"/>
    <property type="project" value="TreeGrafter"/>
</dbReference>
<dbReference type="PANTHER" id="PTHR11705">
    <property type="entry name" value="PROTEASE FAMILY M14 CARBOXYPEPTIDASE A,B"/>
    <property type="match status" value="1"/>
</dbReference>
<keyword evidence="4" id="KW-0378">Hydrolase</keyword>
<evidence type="ECO:0000256" key="6">
    <source>
        <dbReference type="ARBA" id="ARBA00023049"/>
    </source>
</evidence>
<gene>
    <name evidence="11" type="ORF">HJG52_19225</name>
</gene>
<evidence type="ECO:0000313" key="11">
    <source>
        <dbReference type="EMBL" id="NNM48123.1"/>
    </source>
</evidence>
<keyword evidence="3" id="KW-0645">Protease</keyword>
<name>A0A849HN61_9MICO</name>
<keyword evidence="5" id="KW-0862">Zinc</keyword>
<feature type="region of interest" description="Disordered" evidence="8">
    <location>
        <begin position="699"/>
        <end position="720"/>
    </location>
</feature>
<dbReference type="InterPro" id="IPR059177">
    <property type="entry name" value="GH29D-like_dom"/>
</dbReference>
<dbReference type="EMBL" id="JABEPQ010000006">
    <property type="protein sequence ID" value="NNM48123.1"/>
    <property type="molecule type" value="Genomic_DNA"/>
</dbReference>
<dbReference type="SUPFAM" id="SSF53187">
    <property type="entry name" value="Zn-dependent exopeptidases"/>
    <property type="match status" value="1"/>
</dbReference>
<feature type="region of interest" description="Disordered" evidence="8">
    <location>
        <begin position="112"/>
        <end position="156"/>
    </location>
</feature>
<evidence type="ECO:0000256" key="4">
    <source>
        <dbReference type="ARBA" id="ARBA00022801"/>
    </source>
</evidence>
<organism evidence="11 12">
    <name type="scientific">Knoellia koreensis</name>
    <dbReference type="NCBI Taxonomy" id="2730921"/>
    <lineage>
        <taxon>Bacteria</taxon>
        <taxon>Bacillati</taxon>
        <taxon>Actinomycetota</taxon>
        <taxon>Actinomycetes</taxon>
        <taxon>Micrococcales</taxon>
        <taxon>Intrasporangiaceae</taxon>
        <taxon>Knoellia</taxon>
    </lineage>
</organism>
<dbReference type="Pfam" id="PF13290">
    <property type="entry name" value="CHB_HEX_C_1"/>
    <property type="match status" value="1"/>
</dbReference>
<dbReference type="GO" id="GO:0004181">
    <property type="term" value="F:metallocarboxypeptidase activity"/>
    <property type="evidence" value="ECO:0007669"/>
    <property type="project" value="InterPro"/>
</dbReference>
<evidence type="ECO:0000256" key="2">
    <source>
        <dbReference type="ARBA" id="ARBA00005988"/>
    </source>
</evidence>
<keyword evidence="9" id="KW-0732">Signal</keyword>
<feature type="compositionally biased region" description="Low complexity" evidence="8">
    <location>
        <begin position="117"/>
        <end position="154"/>
    </location>
</feature>
<keyword evidence="12" id="KW-1185">Reference proteome</keyword>
<feature type="domain" description="Peptidase M14" evidence="10">
    <location>
        <begin position="262"/>
        <end position="594"/>
    </location>
</feature>
<proteinExistence type="inferred from homology"/>
<dbReference type="RefSeq" id="WP_171245248.1">
    <property type="nucleotide sequence ID" value="NZ_JABEPQ010000006.1"/>
</dbReference>
<evidence type="ECO:0000256" key="8">
    <source>
        <dbReference type="SAM" id="MobiDB-lite"/>
    </source>
</evidence>
<feature type="chain" id="PRO_5038514572" description="Peptidase M14 domain-containing protein" evidence="9">
    <location>
        <begin position="19"/>
        <end position="720"/>
    </location>
</feature>
<dbReference type="Gene3D" id="3.40.630.10">
    <property type="entry name" value="Zn peptidases"/>
    <property type="match status" value="1"/>
</dbReference>
<dbReference type="PROSITE" id="PS52035">
    <property type="entry name" value="PEPTIDASE_M14"/>
    <property type="match status" value="1"/>
</dbReference>
<keyword evidence="6" id="KW-0482">Metalloprotease</keyword>
<evidence type="ECO:0000259" key="10">
    <source>
        <dbReference type="PROSITE" id="PS52035"/>
    </source>
</evidence>
<dbReference type="InterPro" id="IPR000834">
    <property type="entry name" value="Peptidase_M14"/>
</dbReference>
<dbReference type="AlphaFoldDB" id="A0A849HN61"/>
<feature type="active site" description="Proton donor/acceptor" evidence="7">
    <location>
        <position position="567"/>
    </location>
</feature>
<dbReference type="Proteomes" id="UP000588586">
    <property type="component" value="Unassembled WGS sequence"/>
</dbReference>
<comment type="caution">
    <text evidence="11">The sequence shown here is derived from an EMBL/GenBank/DDBJ whole genome shotgun (WGS) entry which is preliminary data.</text>
</comment>
<comment type="cofactor">
    <cofactor evidence="1">
        <name>Zn(2+)</name>
        <dbReference type="ChEBI" id="CHEBI:29105"/>
    </cofactor>
</comment>
<dbReference type="SMART" id="SM00631">
    <property type="entry name" value="Zn_pept"/>
    <property type="match status" value="1"/>
</dbReference>
<dbReference type="GO" id="GO:0006508">
    <property type="term" value="P:proteolysis"/>
    <property type="evidence" value="ECO:0007669"/>
    <property type="project" value="UniProtKB-KW"/>
</dbReference>
<accession>A0A849HN61</accession>
<reference evidence="11 12" key="1">
    <citation type="submission" date="2020-04" db="EMBL/GenBank/DDBJ databases">
        <title>Knoellia sp. isolate from air conditioner.</title>
        <authorList>
            <person name="Chea S."/>
            <person name="Kim D.-U."/>
        </authorList>
    </citation>
    <scope>NUCLEOTIDE SEQUENCE [LARGE SCALE GENOMIC DNA]</scope>
    <source>
        <strain evidence="11 12">DB2414S</strain>
    </source>
</reference>
<dbReference type="GO" id="GO:0008270">
    <property type="term" value="F:zinc ion binding"/>
    <property type="evidence" value="ECO:0007669"/>
    <property type="project" value="InterPro"/>
</dbReference>
<evidence type="ECO:0000256" key="3">
    <source>
        <dbReference type="ARBA" id="ARBA00022670"/>
    </source>
</evidence>
<protein>
    <recommendedName>
        <fullName evidence="10">Peptidase M14 domain-containing protein</fullName>
    </recommendedName>
</protein>
<evidence type="ECO:0000256" key="1">
    <source>
        <dbReference type="ARBA" id="ARBA00001947"/>
    </source>
</evidence>
<dbReference type="PANTHER" id="PTHR11705:SF143">
    <property type="entry name" value="SLL0236 PROTEIN"/>
    <property type="match status" value="1"/>
</dbReference>
<dbReference type="Pfam" id="PF00246">
    <property type="entry name" value="Peptidase_M14"/>
    <property type="match status" value="1"/>
</dbReference>
<feature type="signal peptide" evidence="9">
    <location>
        <begin position="1"/>
        <end position="18"/>
    </location>
</feature>
<evidence type="ECO:0000313" key="12">
    <source>
        <dbReference type="Proteomes" id="UP000588586"/>
    </source>
</evidence>
<sequence length="720" mass="76991">MRRTASLSLAGLSTIALAGSLLVQGPGATPAAADSGPPIAKLVRIQVASTTDVQRLEAAGFDVAHDVSSGKDGVIEATVVLDGASDVSALTARGAKVLSTLDGPTRAEVNAQRKGVATPLSAAEKAALAPKSAGSSKSSGKPGGSRPPVVSPKGTLTVLRSDTWTTEGTRMVSLEVRSKVGPTDTVTATTDTGQTLRLSAFVDRGVYLYHRFDEPQMVDGGATKVTVKSGDGTSVTAALQPWTSGGTTAYPAGFQWGFTDDGYVDATQTDAVIEKLAADRPDLAEVIDLPNPTLGYPEGSRYKAPASYPRGPLTVKAIRIGKHRDGSRTGVLMYSQEHAREWVTSLVAIETAQRLIRNADTDALTGSLLENLDIFIIPQVNPDGSAYSLYDDPIQRNNLNDSGCERPDGNLTNRGVNINRNFSVGSLFDGYVGATATCGSNFAGKAELSEPESRNETYLTKTHPNIKFAMNTHSYGGYFMWSPASYRPDRTTLPRPSLGTENYFFAASEKILSEVREYRDTVVWPGQTGTVVDVLYSAAGNSGDETYYGGVNEPTSGKPKVYAWDFEVGLPRWDKATSSWQDTGAFWPQFRDEGFSQAMEFANGWYGIFEVAQQYELDKTAPTSTPNVDGRGSYAGPVDVLWQTSEPATIYYTTDGSRPTLSSPTVQQDGVRGGALPVTLTAKRTVLQWFSVDEKGNIEGGYDPSGKSSKGLHREVIKIR</sequence>